<dbReference type="InterPro" id="IPR000504">
    <property type="entry name" value="RRM_dom"/>
</dbReference>
<feature type="compositionally biased region" description="Polar residues" evidence="3">
    <location>
        <begin position="270"/>
        <end position="286"/>
    </location>
</feature>
<feature type="compositionally biased region" description="Basic residues" evidence="3">
    <location>
        <begin position="195"/>
        <end position="207"/>
    </location>
</feature>
<dbReference type="InterPro" id="IPR035979">
    <property type="entry name" value="RBD_domain_sf"/>
</dbReference>
<dbReference type="Gene3D" id="3.30.70.330">
    <property type="match status" value="1"/>
</dbReference>
<dbReference type="PANTHER" id="PTHR48034">
    <property type="entry name" value="TRANSFORMER-2 SEX-DETERMINING PROTEIN-RELATED"/>
    <property type="match status" value="1"/>
</dbReference>
<name>A0ABN7SQW4_OIKDI</name>
<proteinExistence type="predicted"/>
<evidence type="ECO:0000256" key="3">
    <source>
        <dbReference type="SAM" id="MobiDB-lite"/>
    </source>
</evidence>
<dbReference type="InterPro" id="IPR050441">
    <property type="entry name" value="RBM"/>
</dbReference>
<dbReference type="PROSITE" id="PS50102">
    <property type="entry name" value="RRM"/>
    <property type="match status" value="1"/>
</dbReference>
<evidence type="ECO:0000313" key="6">
    <source>
        <dbReference type="Proteomes" id="UP001158576"/>
    </source>
</evidence>
<protein>
    <submittedName>
        <fullName evidence="5">Oidioi.mRNA.OKI2018_I69.chr1.g1024.t1.cds</fullName>
    </submittedName>
</protein>
<dbReference type="InterPro" id="IPR012677">
    <property type="entry name" value="Nucleotide-bd_a/b_plait_sf"/>
</dbReference>
<accession>A0ABN7SQW4</accession>
<dbReference type="SUPFAM" id="SSF54928">
    <property type="entry name" value="RNA-binding domain, RBD"/>
    <property type="match status" value="1"/>
</dbReference>
<dbReference type="Pfam" id="PF00076">
    <property type="entry name" value="RRM_1"/>
    <property type="match status" value="1"/>
</dbReference>
<reference evidence="5 6" key="1">
    <citation type="submission" date="2021-04" db="EMBL/GenBank/DDBJ databases">
        <authorList>
            <person name="Bliznina A."/>
        </authorList>
    </citation>
    <scope>NUCLEOTIDE SEQUENCE [LARGE SCALE GENOMIC DNA]</scope>
</reference>
<feature type="domain" description="RRM" evidence="4">
    <location>
        <begin position="1"/>
        <end position="60"/>
    </location>
</feature>
<sequence length="286" mass="33187">MEFNKFGAVKDVHIPVDFRTRAPRGFAYIEFETMEDARNGLGMDGMVINGRKVNVAFAEGDRKTPGAMKGKKEADALRAQLEKVKMMQQNHLQRFFPEAVQPPAPAPVSVTMDPNTVMDKNVLGDKEQLPIERINRRGSGKREKVELTEKVEKKWKEREKNLKAKLKKATKKLEKLRKLKSIKKVQKLQKEHEKLKKKYKKKKRKERKRESSSEEESEEEDEDEELSVEEESGSESEEEESASENEEEEEEEEDSSENEESEDDEDNHQRSISFKKTSNTEIIELD</sequence>
<feature type="compositionally biased region" description="Acidic residues" evidence="3">
    <location>
        <begin position="213"/>
        <end position="266"/>
    </location>
</feature>
<evidence type="ECO:0000256" key="1">
    <source>
        <dbReference type="ARBA" id="ARBA00022884"/>
    </source>
</evidence>
<dbReference type="Proteomes" id="UP001158576">
    <property type="component" value="Chromosome 1"/>
</dbReference>
<gene>
    <name evidence="5" type="ORF">OKIOD_LOCUS9789</name>
</gene>
<keyword evidence="6" id="KW-1185">Reference proteome</keyword>
<evidence type="ECO:0000256" key="2">
    <source>
        <dbReference type="PROSITE-ProRule" id="PRU00176"/>
    </source>
</evidence>
<feature type="region of interest" description="Disordered" evidence="3">
    <location>
        <begin position="181"/>
        <end position="286"/>
    </location>
</feature>
<organism evidence="5 6">
    <name type="scientific">Oikopleura dioica</name>
    <name type="common">Tunicate</name>
    <dbReference type="NCBI Taxonomy" id="34765"/>
    <lineage>
        <taxon>Eukaryota</taxon>
        <taxon>Metazoa</taxon>
        <taxon>Chordata</taxon>
        <taxon>Tunicata</taxon>
        <taxon>Appendicularia</taxon>
        <taxon>Copelata</taxon>
        <taxon>Oikopleuridae</taxon>
        <taxon>Oikopleura</taxon>
    </lineage>
</organism>
<evidence type="ECO:0000313" key="5">
    <source>
        <dbReference type="EMBL" id="CAG5103972.1"/>
    </source>
</evidence>
<dbReference type="EMBL" id="OU015566">
    <property type="protein sequence ID" value="CAG5103972.1"/>
    <property type="molecule type" value="Genomic_DNA"/>
</dbReference>
<keyword evidence="1 2" id="KW-0694">RNA-binding</keyword>
<evidence type="ECO:0000259" key="4">
    <source>
        <dbReference type="PROSITE" id="PS50102"/>
    </source>
</evidence>